<name>A0ACC3D287_9PEZI</name>
<dbReference type="Proteomes" id="UP001186974">
    <property type="component" value="Unassembled WGS sequence"/>
</dbReference>
<dbReference type="EMBL" id="JAWDJW010008328">
    <property type="protein sequence ID" value="KAK3060738.1"/>
    <property type="molecule type" value="Genomic_DNA"/>
</dbReference>
<evidence type="ECO:0000313" key="1">
    <source>
        <dbReference type="EMBL" id="KAK3060738.1"/>
    </source>
</evidence>
<organism evidence="1 2">
    <name type="scientific">Coniosporium uncinatum</name>
    <dbReference type="NCBI Taxonomy" id="93489"/>
    <lineage>
        <taxon>Eukaryota</taxon>
        <taxon>Fungi</taxon>
        <taxon>Dikarya</taxon>
        <taxon>Ascomycota</taxon>
        <taxon>Pezizomycotina</taxon>
        <taxon>Dothideomycetes</taxon>
        <taxon>Dothideomycetes incertae sedis</taxon>
        <taxon>Coniosporium</taxon>
    </lineage>
</organism>
<feature type="non-terminal residue" evidence="1">
    <location>
        <position position="51"/>
    </location>
</feature>
<comment type="caution">
    <text evidence="1">The sequence shown here is derived from an EMBL/GenBank/DDBJ whole genome shotgun (WGS) entry which is preliminary data.</text>
</comment>
<evidence type="ECO:0000313" key="2">
    <source>
        <dbReference type="Proteomes" id="UP001186974"/>
    </source>
</evidence>
<reference evidence="1" key="1">
    <citation type="submission" date="2024-09" db="EMBL/GenBank/DDBJ databases">
        <title>Black Yeasts Isolated from many extreme environments.</title>
        <authorList>
            <person name="Coleine C."/>
            <person name="Stajich J.E."/>
            <person name="Selbmann L."/>
        </authorList>
    </citation>
    <scope>NUCLEOTIDE SEQUENCE</scope>
    <source>
        <strain evidence="1">CCFEE 5737</strain>
    </source>
</reference>
<gene>
    <name evidence="1" type="ORF">LTS18_007793</name>
</gene>
<proteinExistence type="predicted"/>
<accession>A0ACC3D287</accession>
<protein>
    <submittedName>
        <fullName evidence="1">Uncharacterized protein</fullName>
    </submittedName>
</protein>
<sequence length="51" mass="5631">MPAEDENEPTIGGFSITQMLKEIDASKKGATTLADVEEMLRKYAAMDKARK</sequence>
<keyword evidence="2" id="KW-1185">Reference proteome</keyword>